<proteinExistence type="predicted"/>
<keyword evidence="2" id="KW-0472">Membrane</keyword>
<dbReference type="InterPro" id="IPR002121">
    <property type="entry name" value="HRDC_dom"/>
</dbReference>
<dbReference type="SUPFAM" id="SSF47819">
    <property type="entry name" value="HRDC-like"/>
    <property type="match status" value="1"/>
</dbReference>
<comment type="caution">
    <text evidence="4">The sequence shown here is derived from an EMBL/GenBank/DDBJ whole genome shotgun (WGS) entry which is preliminary data.</text>
</comment>
<keyword evidence="5" id="KW-1185">Reference proteome</keyword>
<evidence type="ECO:0000256" key="1">
    <source>
        <dbReference type="SAM" id="Coils"/>
    </source>
</evidence>
<dbReference type="Gene3D" id="1.10.150.80">
    <property type="entry name" value="HRDC domain"/>
    <property type="match status" value="1"/>
</dbReference>
<dbReference type="Proteomes" id="UP000473648">
    <property type="component" value="Unassembled WGS sequence"/>
</dbReference>
<organism evidence="4 5">
    <name type="scientific">Candidatus Pseudoramibacter fermentans</name>
    <dbReference type="NCBI Taxonomy" id="2594427"/>
    <lineage>
        <taxon>Bacteria</taxon>
        <taxon>Bacillati</taxon>
        <taxon>Bacillota</taxon>
        <taxon>Clostridia</taxon>
        <taxon>Eubacteriales</taxon>
        <taxon>Eubacteriaceae</taxon>
        <taxon>Pseudoramibacter</taxon>
    </lineage>
</organism>
<evidence type="ECO:0000256" key="2">
    <source>
        <dbReference type="SAM" id="Phobius"/>
    </source>
</evidence>
<gene>
    <name evidence="4" type="ORF">FRC53_04815</name>
</gene>
<dbReference type="Pfam" id="PF00570">
    <property type="entry name" value="HRDC"/>
    <property type="match status" value="1"/>
</dbReference>
<sequence>MSPVYLAAIALVIAVVIVIAVVGSKKHTKTPPKAQQLFDDDKTKQDDDLFEDVEIMADQDNGPSLEERFLAETVKEVSGEPDRLYNNTYVPTPDGGTHVVHLMLRETSGFYIFRYLSLPSGWIVGQEGARWWIHFDSPEVKNYFDNPITTIDDDVKTMLSFFPGTSPEYYHGYVVVDDRCEIREVDTDTHVRVILLSDLPKILKADLENNAEVFSPNMDRMMSRVLATMKNNVGLEQRLTHLKKEMQEENEQVRKMRTASDQAVQQTRVYDPNELSDEQKAAIRKIQEKAIEDRKQRPEDHFTRSELALRESLILWRKQQANAEAKAENEILSDEGMIHIITVKPKTIDQLQQVSGMNQEAAARYGEDLLEMVKHMPV</sequence>
<dbReference type="EMBL" id="VOGB01000004">
    <property type="protein sequence ID" value="MQM72736.1"/>
    <property type="molecule type" value="Genomic_DNA"/>
</dbReference>
<dbReference type="GO" id="GO:0003676">
    <property type="term" value="F:nucleic acid binding"/>
    <property type="evidence" value="ECO:0007669"/>
    <property type="project" value="InterPro"/>
</dbReference>
<protein>
    <recommendedName>
        <fullName evidence="3">HRDC domain-containing protein</fullName>
    </recommendedName>
</protein>
<dbReference type="GO" id="GO:0000166">
    <property type="term" value="F:nucleotide binding"/>
    <property type="evidence" value="ECO:0007669"/>
    <property type="project" value="InterPro"/>
</dbReference>
<keyword evidence="2" id="KW-0812">Transmembrane</keyword>
<evidence type="ECO:0000313" key="4">
    <source>
        <dbReference type="EMBL" id="MQM72736.1"/>
    </source>
</evidence>
<dbReference type="PROSITE" id="PS50967">
    <property type="entry name" value="HRDC"/>
    <property type="match status" value="1"/>
</dbReference>
<feature type="domain" description="HRDC" evidence="3">
    <location>
        <begin position="303"/>
        <end position="378"/>
    </location>
</feature>
<dbReference type="InterPro" id="IPR044876">
    <property type="entry name" value="HRDC_dom_sf"/>
</dbReference>
<dbReference type="InterPro" id="IPR010997">
    <property type="entry name" value="HRDC-like_sf"/>
</dbReference>
<feature type="transmembrane region" description="Helical" evidence="2">
    <location>
        <begin position="6"/>
        <end position="23"/>
    </location>
</feature>
<name>A0A6L5GS86_9FIRM</name>
<dbReference type="AlphaFoldDB" id="A0A6L5GS86"/>
<keyword evidence="1" id="KW-0175">Coiled coil</keyword>
<evidence type="ECO:0000259" key="3">
    <source>
        <dbReference type="PROSITE" id="PS50967"/>
    </source>
</evidence>
<reference evidence="4" key="1">
    <citation type="journal article" date="2020" name="Appl. Environ. Microbiol.">
        <title>Medium-Chain Fatty Acid Synthesis by 'Candidatus Weimeria bifida' gen. nov., sp. nov., and 'Candidatus Pseudoramibacter fermentans' sp. nov.</title>
        <authorList>
            <person name="Scarborough M.J."/>
            <person name="Myers K.S."/>
            <person name="Donohue T.J."/>
            <person name="Noguera D.R."/>
        </authorList>
    </citation>
    <scope>NUCLEOTIDE SEQUENCE</scope>
    <source>
        <strain evidence="4">EUB1.1</strain>
    </source>
</reference>
<keyword evidence="2" id="KW-1133">Transmembrane helix</keyword>
<feature type="coiled-coil region" evidence="1">
    <location>
        <begin position="232"/>
        <end position="266"/>
    </location>
</feature>
<accession>A0A6L5GS86</accession>
<evidence type="ECO:0000313" key="5">
    <source>
        <dbReference type="Proteomes" id="UP000473648"/>
    </source>
</evidence>